<dbReference type="RefSeq" id="XP_003028679.1">
    <property type="nucleotide sequence ID" value="XM_003028633.1"/>
</dbReference>
<dbReference type="GO" id="GO:0007018">
    <property type="term" value="P:microtubule-based movement"/>
    <property type="evidence" value="ECO:0007669"/>
    <property type="project" value="InterPro"/>
</dbReference>
<gene>
    <name evidence="8" type="ORF">SCHCODRAFT_112091</name>
</gene>
<feature type="compositionally biased region" description="Basic and acidic residues" evidence="6">
    <location>
        <begin position="484"/>
        <end position="513"/>
    </location>
</feature>
<dbReference type="InterPro" id="IPR027417">
    <property type="entry name" value="P-loop_NTPase"/>
</dbReference>
<dbReference type="PRINTS" id="PR00380">
    <property type="entry name" value="KINESINHEAVY"/>
</dbReference>
<sequence length="732" mass="82234">MASAKIGIIARVRPALPHEIDDGSVVVQNSGSGGSIHVYMNDGNKASKQFKFTNCYGADSRQEDIFNNDIEPMLPFLFDGITITIFAYGVTSSGKTHTIQGTAEQPGVIKRVVEKLCYMMDSRADANISMNMQYMEIYKDEVYDLLVPNRELAPKLEVREFEGKVLVPKLSRKRISTEQEFHTIYQRASNQRSVGSTKLNSHSSRSHAILSLHIDIVDPASGKTLTGTVNLVDLAGSENNKHTGNDANRLIESSAINKSLSTLGKVIDALNRGESRIPYRDSKLTRVLQDALGGSSMGLLICNIAPGAKFRKDTLNTLNFAAKARDIENKVTINERETKPLPKPHFAALTLQPTAAKPATTVVQAINGGATINNGSHDSRPPIHHGRPSMLPKVPRASMLALESNRHPVIKTEDTSGEKRLTGRVQRPSNTALPPNLNTQVWLVVEDERHVCRTARQIQQMIQAEVAKLVAPKEAENRELERRVRELEEERRQEREYSMERSRTRESTVKSEQPDVLPPDIAAMLASSDYANQDLIARLDNLEAELRSKNNSLYDELTPMQRKTTCRAYLYMARQYESMDDLDNALALYRKAQTYAPDNDKLRDRWILFVIRVFLHQLAANRILDTEYKLKNKSRAGEADRSPKKKRRRRSEEEEDEGDDSAEKGSGRSKRFGNEITNQGSSPKRKRSPEEGEEEYAETPQKRQRGMAVAADDDDDYVPRARRSKRQQAKAA</sequence>
<feature type="domain" description="Kinesin motor" evidence="7">
    <location>
        <begin position="5"/>
        <end position="327"/>
    </location>
</feature>
<dbReference type="PROSITE" id="PS00411">
    <property type="entry name" value="KINESIN_MOTOR_1"/>
    <property type="match status" value="1"/>
</dbReference>
<dbReference type="GO" id="GO:0005875">
    <property type="term" value="C:microtubule associated complex"/>
    <property type="evidence" value="ECO:0007669"/>
    <property type="project" value="TreeGrafter"/>
</dbReference>
<dbReference type="InterPro" id="IPR001752">
    <property type="entry name" value="Kinesin_motor_dom"/>
</dbReference>
<dbReference type="InterPro" id="IPR019821">
    <property type="entry name" value="Kinesin_motor_CS"/>
</dbReference>
<keyword evidence="3 5" id="KW-0505">Motor protein</keyword>
<protein>
    <recommendedName>
        <fullName evidence="5">Kinesin-like protein</fullName>
    </recommendedName>
</protein>
<evidence type="ECO:0000256" key="5">
    <source>
        <dbReference type="RuleBase" id="RU000394"/>
    </source>
</evidence>
<evidence type="ECO:0000256" key="2">
    <source>
        <dbReference type="ARBA" id="ARBA00022840"/>
    </source>
</evidence>
<dbReference type="GO" id="GO:0005524">
    <property type="term" value="F:ATP binding"/>
    <property type="evidence" value="ECO:0007669"/>
    <property type="project" value="UniProtKB-UniRule"/>
</dbReference>
<feature type="non-terminal residue" evidence="8">
    <location>
        <position position="732"/>
    </location>
</feature>
<keyword evidence="4" id="KW-0802">TPR repeat</keyword>
<feature type="region of interest" description="Disordered" evidence="6">
    <location>
        <begin position="484"/>
        <end position="514"/>
    </location>
</feature>
<dbReference type="InterPro" id="IPR036961">
    <property type="entry name" value="Kinesin_motor_dom_sf"/>
</dbReference>
<evidence type="ECO:0000256" key="1">
    <source>
        <dbReference type="ARBA" id="ARBA00022741"/>
    </source>
</evidence>
<dbReference type="InterPro" id="IPR019734">
    <property type="entry name" value="TPR_rpt"/>
</dbReference>
<dbReference type="GO" id="GO:0003777">
    <property type="term" value="F:microtubule motor activity"/>
    <property type="evidence" value="ECO:0007669"/>
    <property type="project" value="InterPro"/>
</dbReference>
<dbReference type="eggNOG" id="KOG0242">
    <property type="taxonomic scope" value="Eukaryota"/>
</dbReference>
<dbReference type="PROSITE" id="PS50067">
    <property type="entry name" value="KINESIN_MOTOR_2"/>
    <property type="match status" value="1"/>
</dbReference>
<dbReference type="EMBL" id="GL377310">
    <property type="protein sequence ID" value="EFI93776.1"/>
    <property type="molecule type" value="Genomic_DNA"/>
</dbReference>
<dbReference type="InParanoid" id="D8QE09"/>
<evidence type="ECO:0000313" key="9">
    <source>
        <dbReference type="Proteomes" id="UP000007431"/>
    </source>
</evidence>
<keyword evidence="9" id="KW-1185">Reference proteome</keyword>
<feature type="compositionally biased region" description="Basic residues" evidence="6">
    <location>
        <begin position="720"/>
        <end position="732"/>
    </location>
</feature>
<feature type="compositionally biased region" description="Basic and acidic residues" evidence="6">
    <location>
        <begin position="632"/>
        <end position="642"/>
    </location>
</feature>
<dbReference type="GO" id="GO:0007052">
    <property type="term" value="P:mitotic spindle organization"/>
    <property type="evidence" value="ECO:0007669"/>
    <property type="project" value="TreeGrafter"/>
</dbReference>
<dbReference type="Pfam" id="PF00225">
    <property type="entry name" value="Kinesin"/>
    <property type="match status" value="1"/>
</dbReference>
<dbReference type="VEuPathDB" id="FungiDB:SCHCODRAFT_02671089"/>
<dbReference type="AlphaFoldDB" id="D8QE09"/>
<dbReference type="PROSITE" id="PS50005">
    <property type="entry name" value="TPR"/>
    <property type="match status" value="1"/>
</dbReference>
<reference evidence="8 9" key="1">
    <citation type="journal article" date="2010" name="Nat. Biotechnol.">
        <title>Genome sequence of the model mushroom Schizophyllum commune.</title>
        <authorList>
            <person name="Ohm R.A."/>
            <person name="de Jong J.F."/>
            <person name="Lugones L.G."/>
            <person name="Aerts A."/>
            <person name="Kothe E."/>
            <person name="Stajich J.E."/>
            <person name="de Vries R.P."/>
            <person name="Record E."/>
            <person name="Levasseur A."/>
            <person name="Baker S.E."/>
            <person name="Bartholomew K.A."/>
            <person name="Coutinho P.M."/>
            <person name="Erdmann S."/>
            <person name="Fowler T.J."/>
            <person name="Gathman A.C."/>
            <person name="Lombard V."/>
            <person name="Henrissat B."/>
            <person name="Knabe N."/>
            <person name="Kuees U."/>
            <person name="Lilly W.W."/>
            <person name="Lindquist E."/>
            <person name="Lucas S."/>
            <person name="Magnuson J.K."/>
            <person name="Piumi F."/>
            <person name="Raudaskoski M."/>
            <person name="Salamov A."/>
            <person name="Schmutz J."/>
            <person name="Schwarze F.W.M.R."/>
            <person name="vanKuyk P.A."/>
            <person name="Horton J.S."/>
            <person name="Grigoriev I.V."/>
            <person name="Woesten H.A.B."/>
        </authorList>
    </citation>
    <scope>NUCLEOTIDE SEQUENCE [LARGE SCALE GENOMIC DNA]</scope>
    <source>
        <strain evidence="9">H4-8 / FGSC 9210</strain>
    </source>
</reference>
<dbReference type="STRING" id="578458.D8QE09"/>
<dbReference type="OMA" id="EVENDPM"/>
<proteinExistence type="inferred from homology"/>
<dbReference type="GO" id="GO:0008017">
    <property type="term" value="F:microtubule binding"/>
    <property type="evidence" value="ECO:0007669"/>
    <property type="project" value="InterPro"/>
</dbReference>
<dbReference type="Gene3D" id="3.40.850.10">
    <property type="entry name" value="Kinesin motor domain"/>
    <property type="match status" value="1"/>
</dbReference>
<accession>D8QE09</accession>
<dbReference type="HOGENOM" id="CLU_001485_27_0_1"/>
<dbReference type="InterPro" id="IPR027640">
    <property type="entry name" value="Kinesin-like_fam"/>
</dbReference>
<feature type="region of interest" description="Disordered" evidence="6">
    <location>
        <begin position="632"/>
        <end position="732"/>
    </location>
</feature>
<dbReference type="SMART" id="SM00129">
    <property type="entry name" value="KISc"/>
    <property type="match status" value="1"/>
</dbReference>
<evidence type="ECO:0000256" key="4">
    <source>
        <dbReference type="PROSITE-ProRule" id="PRU00339"/>
    </source>
</evidence>
<organism evidence="9">
    <name type="scientific">Schizophyllum commune (strain H4-8 / FGSC 9210)</name>
    <name type="common">Split gill fungus</name>
    <dbReference type="NCBI Taxonomy" id="578458"/>
    <lineage>
        <taxon>Eukaryota</taxon>
        <taxon>Fungi</taxon>
        <taxon>Dikarya</taxon>
        <taxon>Basidiomycota</taxon>
        <taxon>Agaricomycotina</taxon>
        <taxon>Agaricomycetes</taxon>
        <taxon>Agaricomycetidae</taxon>
        <taxon>Agaricales</taxon>
        <taxon>Schizophyllaceae</taxon>
        <taxon>Schizophyllum</taxon>
    </lineage>
</organism>
<keyword evidence="5" id="KW-0493">Microtubule</keyword>
<evidence type="ECO:0000313" key="8">
    <source>
        <dbReference type="EMBL" id="EFI93776.1"/>
    </source>
</evidence>
<evidence type="ECO:0000256" key="3">
    <source>
        <dbReference type="PROSITE-ProRule" id="PRU00283"/>
    </source>
</evidence>
<evidence type="ECO:0000256" key="6">
    <source>
        <dbReference type="SAM" id="MobiDB-lite"/>
    </source>
</evidence>
<dbReference type="SMART" id="SM00028">
    <property type="entry name" value="TPR"/>
    <property type="match status" value="1"/>
</dbReference>
<keyword evidence="2 3" id="KW-0067">ATP-binding</keyword>
<dbReference type="Proteomes" id="UP000007431">
    <property type="component" value="Unassembled WGS sequence"/>
</dbReference>
<dbReference type="SUPFAM" id="SSF52540">
    <property type="entry name" value="P-loop containing nucleoside triphosphate hydrolases"/>
    <property type="match status" value="1"/>
</dbReference>
<comment type="similarity">
    <text evidence="3 5">Belongs to the TRAFAC class myosin-kinesin ATPase superfamily. Kinesin family.</text>
</comment>
<dbReference type="PANTHER" id="PTHR47969">
    <property type="entry name" value="CHROMOSOME-ASSOCIATED KINESIN KIF4A-RELATED"/>
    <property type="match status" value="1"/>
</dbReference>
<dbReference type="PANTHER" id="PTHR47969:SF9">
    <property type="entry name" value="KINESIN-LIKE PROTEIN"/>
    <property type="match status" value="1"/>
</dbReference>
<dbReference type="GO" id="GO:0051231">
    <property type="term" value="P:spindle elongation"/>
    <property type="evidence" value="ECO:0007669"/>
    <property type="project" value="TreeGrafter"/>
</dbReference>
<name>D8QE09_SCHCM</name>
<dbReference type="OrthoDB" id="3176171at2759"/>
<feature type="binding site" evidence="3">
    <location>
        <begin position="89"/>
        <end position="96"/>
    </location>
    <ligand>
        <name>ATP</name>
        <dbReference type="ChEBI" id="CHEBI:30616"/>
    </ligand>
</feature>
<evidence type="ECO:0000259" key="7">
    <source>
        <dbReference type="PROSITE" id="PS50067"/>
    </source>
</evidence>
<dbReference type="GO" id="GO:0005874">
    <property type="term" value="C:microtubule"/>
    <property type="evidence" value="ECO:0007669"/>
    <property type="project" value="UniProtKB-KW"/>
</dbReference>
<keyword evidence="1 3" id="KW-0547">Nucleotide-binding</keyword>
<feature type="repeat" description="TPR" evidence="4">
    <location>
        <begin position="566"/>
        <end position="599"/>
    </location>
</feature>
<dbReference type="GeneID" id="9590478"/>
<dbReference type="KEGG" id="scm:SCHCO_02671089"/>